<reference evidence="2 3" key="1">
    <citation type="journal article" date="2023" name="Plants (Basel)">
        <title>Bridging the Gap: Combining Genomics and Transcriptomics Approaches to Understand Stylosanthes scabra, an Orphan Legume from the Brazilian Caatinga.</title>
        <authorList>
            <person name="Ferreira-Neto J.R.C."/>
            <person name="da Silva M.D."/>
            <person name="Binneck E."/>
            <person name="de Melo N.F."/>
            <person name="da Silva R.H."/>
            <person name="de Melo A.L.T.M."/>
            <person name="Pandolfi V."/>
            <person name="Bustamante F.O."/>
            <person name="Brasileiro-Vidal A.C."/>
            <person name="Benko-Iseppon A.M."/>
        </authorList>
    </citation>
    <scope>NUCLEOTIDE SEQUENCE [LARGE SCALE GENOMIC DNA]</scope>
    <source>
        <tissue evidence="2">Leaves</tissue>
    </source>
</reference>
<comment type="caution">
    <text evidence="2">The sequence shown here is derived from an EMBL/GenBank/DDBJ whole genome shotgun (WGS) entry which is preliminary data.</text>
</comment>
<proteinExistence type="predicted"/>
<dbReference type="EMBL" id="JASCZI010060504">
    <property type="protein sequence ID" value="MED6133058.1"/>
    <property type="molecule type" value="Genomic_DNA"/>
</dbReference>
<protein>
    <submittedName>
        <fullName evidence="2">Uncharacterized protein</fullName>
    </submittedName>
</protein>
<sequence length="162" mass="18529">MLQPCQQVCHHPIHQLPWPLINHTPVPHFRPRRHPPDKLGFLHHDPFTIDTAKRSPSSPTPTSSACHANIDTFTVFRSLTPLLIALVGYVSTDSAFILTAYSWAFCLCCHYHHIDGLHRAHGYESRVEYLGFCFVQQFIVSNDCALLLVAYGWLWKGEKGRR</sequence>
<keyword evidence="1" id="KW-1133">Transmembrane helix</keyword>
<organism evidence="2 3">
    <name type="scientific">Stylosanthes scabra</name>
    <dbReference type="NCBI Taxonomy" id="79078"/>
    <lineage>
        <taxon>Eukaryota</taxon>
        <taxon>Viridiplantae</taxon>
        <taxon>Streptophyta</taxon>
        <taxon>Embryophyta</taxon>
        <taxon>Tracheophyta</taxon>
        <taxon>Spermatophyta</taxon>
        <taxon>Magnoliopsida</taxon>
        <taxon>eudicotyledons</taxon>
        <taxon>Gunneridae</taxon>
        <taxon>Pentapetalae</taxon>
        <taxon>rosids</taxon>
        <taxon>fabids</taxon>
        <taxon>Fabales</taxon>
        <taxon>Fabaceae</taxon>
        <taxon>Papilionoideae</taxon>
        <taxon>50 kb inversion clade</taxon>
        <taxon>dalbergioids sensu lato</taxon>
        <taxon>Dalbergieae</taxon>
        <taxon>Pterocarpus clade</taxon>
        <taxon>Stylosanthes</taxon>
    </lineage>
</organism>
<accession>A0ABU6SBB0</accession>
<evidence type="ECO:0000256" key="1">
    <source>
        <dbReference type="SAM" id="Phobius"/>
    </source>
</evidence>
<dbReference type="Proteomes" id="UP001341840">
    <property type="component" value="Unassembled WGS sequence"/>
</dbReference>
<feature type="transmembrane region" description="Helical" evidence="1">
    <location>
        <begin position="82"/>
        <end position="108"/>
    </location>
</feature>
<keyword evidence="3" id="KW-1185">Reference proteome</keyword>
<keyword evidence="1" id="KW-0812">Transmembrane</keyword>
<evidence type="ECO:0000313" key="2">
    <source>
        <dbReference type="EMBL" id="MED6133058.1"/>
    </source>
</evidence>
<evidence type="ECO:0000313" key="3">
    <source>
        <dbReference type="Proteomes" id="UP001341840"/>
    </source>
</evidence>
<keyword evidence="1" id="KW-0472">Membrane</keyword>
<feature type="transmembrane region" description="Helical" evidence="1">
    <location>
        <begin position="129"/>
        <end position="154"/>
    </location>
</feature>
<gene>
    <name evidence="2" type="ORF">PIB30_024737</name>
</gene>
<name>A0ABU6SBB0_9FABA</name>